<organism evidence="1 2">
    <name type="scientific">Rhabditophanes sp. KR3021</name>
    <dbReference type="NCBI Taxonomy" id="114890"/>
    <lineage>
        <taxon>Eukaryota</taxon>
        <taxon>Metazoa</taxon>
        <taxon>Ecdysozoa</taxon>
        <taxon>Nematoda</taxon>
        <taxon>Chromadorea</taxon>
        <taxon>Rhabditida</taxon>
        <taxon>Tylenchina</taxon>
        <taxon>Panagrolaimomorpha</taxon>
        <taxon>Strongyloidoidea</taxon>
        <taxon>Alloionematidae</taxon>
        <taxon>Rhabditophanes</taxon>
    </lineage>
</organism>
<name>A0AC35UCT0_9BILA</name>
<accession>A0AC35UCT0</accession>
<proteinExistence type="predicted"/>
<dbReference type="Proteomes" id="UP000095286">
    <property type="component" value="Unplaced"/>
</dbReference>
<evidence type="ECO:0000313" key="2">
    <source>
        <dbReference type="WBParaSite" id="RSKR_0001043100.1"/>
    </source>
</evidence>
<protein>
    <submittedName>
        <fullName evidence="2">Asparaginase</fullName>
    </submittedName>
</protein>
<dbReference type="WBParaSite" id="RSKR_0001043100.1">
    <property type="protein sequence ID" value="RSKR_0001043100.1"/>
    <property type="gene ID" value="RSKR_0001043100"/>
</dbReference>
<evidence type="ECO:0000313" key="1">
    <source>
        <dbReference type="Proteomes" id="UP000095286"/>
    </source>
</evidence>
<reference evidence="2" key="1">
    <citation type="submission" date="2016-11" db="UniProtKB">
        <authorList>
            <consortium name="WormBaseParasite"/>
        </authorList>
    </citation>
    <scope>IDENTIFICATION</scope>
    <source>
        <strain evidence="2">KR3021</strain>
    </source>
</reference>
<sequence>MAFPPLPLLTAGKKDKVKCHKTWTPKEREERLRKVIRSLDNCYVKVRKSKNDEIAVNIERVSLYCFWYETWCQDGSVKLTNSSRQSSFVFSSPDCASVPSIFMPQPHEKQPEDPVESNHLMSQIPTFVIGAPEDPSTDNCSPVPEINPNIVTSQVVIEKLDENHVPKTMKVGVGDLMKTVSATELACHVNNAAQLSAKTSNIEMESKILVLYTGGTIGMKNHDGYYEPEANYLPKAIYEIPHLNDKGYVEEHYGLSKVKPFALPPVRHMNKRCVYWVVEYEPLLDSSDMTFDDWIRIAKDVKKSYHNYDGFVILHGTDTLAYTACALSFMMENLGKPVVITGAQIPVAEVRSDGRENLIGALIVAGNLDIPEVLVYFNNKLLRGNRSTKLDNSGMEAFTSPNMPPIAEMNIDIKVHYESVFRSPHVAPFNVHEGLCRQINLLRIFPSISIESIKAALQPPVRGIVLQTFGAGNMPSRRLDIIEEFQKANDRGCIILNVSQCYKGQVDANYLTGKVLYDVGVIPGSDMTTEAALTKLAYVLSKDEWDLPQKRRQLQKNIRGELTMSTAGGLHELDILTRLTKFLRISSTQESDLLRNSLLPPLTSYAAFTNDTKLLENLHEAGANFAATDYNHQTGLHVACSQGNFEAVDYMIKCGANVHLRDVHEDNSVIAAVRGKNMLVIKLLRKVGAVLPTNRLKIGIEICIAASRGDLETLKLWHAAGAKMTEKDYGGRTALDIARKNENLEIEKYLIEITMMEYDNE</sequence>